<reference evidence="12 13" key="1">
    <citation type="journal article" date="2018" name="Microbiome">
        <title>Fine metagenomic profile of the Mediterranean stratified and mixed water columns revealed by assembly and recruitment.</title>
        <authorList>
            <person name="Haro-Moreno J.M."/>
            <person name="Lopez-Perez M."/>
            <person name="De La Torre J.R."/>
            <person name="Picazo A."/>
            <person name="Camacho A."/>
            <person name="Rodriguez-Valera F."/>
        </authorList>
    </citation>
    <scope>NUCLEOTIDE SEQUENCE [LARGE SCALE GENOMIC DNA]</scope>
    <source>
        <strain evidence="12">MED-G83</strain>
    </source>
</reference>
<evidence type="ECO:0000256" key="3">
    <source>
        <dbReference type="ARBA" id="ARBA00012687"/>
    </source>
</evidence>
<evidence type="ECO:0000256" key="4">
    <source>
        <dbReference type="ARBA" id="ARBA00020902"/>
    </source>
</evidence>
<dbReference type="GO" id="GO:0016020">
    <property type="term" value="C:membrane"/>
    <property type="evidence" value="ECO:0007669"/>
    <property type="project" value="GOC"/>
</dbReference>
<keyword evidence="6" id="KW-0441">Lipid A biosynthesis</keyword>
<dbReference type="EMBL" id="QOPD01000006">
    <property type="protein sequence ID" value="RCL37906.1"/>
    <property type="molecule type" value="Genomic_DNA"/>
</dbReference>
<gene>
    <name evidence="12" type="primary">lpxB</name>
    <name evidence="12" type="ORF">DBW97_03720</name>
</gene>
<evidence type="ECO:0000313" key="13">
    <source>
        <dbReference type="Proteomes" id="UP000252147"/>
    </source>
</evidence>
<evidence type="ECO:0000256" key="5">
    <source>
        <dbReference type="ARBA" id="ARBA00022516"/>
    </source>
</evidence>
<dbReference type="AlphaFoldDB" id="A0A368BMH9"/>
<name>A0A368BMH9_9GAMM</name>
<evidence type="ECO:0000256" key="8">
    <source>
        <dbReference type="ARBA" id="ARBA00022679"/>
    </source>
</evidence>
<dbReference type="EC" id="2.4.1.182" evidence="3 11"/>
<evidence type="ECO:0000313" key="12">
    <source>
        <dbReference type="EMBL" id="RCL37906.1"/>
    </source>
</evidence>
<evidence type="ECO:0000256" key="6">
    <source>
        <dbReference type="ARBA" id="ARBA00022556"/>
    </source>
</evidence>
<sequence>MKIKVGIISAEPSGDLLGLQAIEALKTKFSEVECVGIGGGKLLEYGLSGDRKPIQVMGFIEPLLNLFKIVSFRNQLIKKFKQEEIDLFIGIDSPDFNFAIHEQLSKAGIKTAQLVCPSVWAWRPGRAKKFRFLDYMLCIFPFEVGYCSNVRKESFFVGHPLVGTEDDYANNYREDIIALLPGSRSSEIRFNLPDMLKAFNSFNEESNFKAIIPAYDSSAQEQINDHIKHLDNVSCELSPSIKILSKSKAAVICSGTASFEALLAETPTVVVYKTNRFNYFLLDRFVNSDFIAIPNILANTKIFEELVQDSFTPEAVSKELQKLLDNFDHKVKELKELKGQLSKPDFQPFANKFFNDCRG</sequence>
<dbReference type="NCBIfam" id="TIGR00215">
    <property type="entry name" value="lpxB"/>
    <property type="match status" value="1"/>
</dbReference>
<evidence type="ECO:0000256" key="9">
    <source>
        <dbReference type="ARBA" id="ARBA00023098"/>
    </source>
</evidence>
<keyword evidence="9" id="KW-0443">Lipid metabolism</keyword>
<keyword evidence="5" id="KW-0444">Lipid biosynthesis</keyword>
<comment type="similarity">
    <text evidence="2">Belongs to the LpxB family.</text>
</comment>
<dbReference type="SUPFAM" id="SSF53756">
    <property type="entry name" value="UDP-Glycosyltransferase/glycogen phosphorylase"/>
    <property type="match status" value="1"/>
</dbReference>
<evidence type="ECO:0000256" key="7">
    <source>
        <dbReference type="ARBA" id="ARBA00022676"/>
    </source>
</evidence>
<comment type="catalytic activity">
    <reaction evidence="10">
        <text>a lipid X + a UDP-2-N,3-O-bis[(3R)-3-hydroxyacyl]-alpha-D-glucosamine = a lipid A disaccharide + UDP + H(+)</text>
        <dbReference type="Rhea" id="RHEA:67828"/>
        <dbReference type="ChEBI" id="CHEBI:15378"/>
        <dbReference type="ChEBI" id="CHEBI:58223"/>
        <dbReference type="ChEBI" id="CHEBI:137748"/>
        <dbReference type="ChEBI" id="CHEBI:176338"/>
        <dbReference type="ChEBI" id="CHEBI:176343"/>
        <dbReference type="EC" id="2.4.1.182"/>
    </reaction>
</comment>
<evidence type="ECO:0000256" key="1">
    <source>
        <dbReference type="ARBA" id="ARBA00002056"/>
    </source>
</evidence>
<accession>A0A368BMH9</accession>
<proteinExistence type="inferred from homology"/>
<dbReference type="InterPro" id="IPR003835">
    <property type="entry name" value="Glyco_trans_19"/>
</dbReference>
<dbReference type="GO" id="GO:0008915">
    <property type="term" value="F:lipid-A-disaccharide synthase activity"/>
    <property type="evidence" value="ECO:0007669"/>
    <property type="project" value="UniProtKB-UniRule"/>
</dbReference>
<dbReference type="Pfam" id="PF02684">
    <property type="entry name" value="LpxB"/>
    <property type="match status" value="1"/>
</dbReference>
<keyword evidence="7 12" id="KW-0328">Glycosyltransferase</keyword>
<dbReference type="PANTHER" id="PTHR30372">
    <property type="entry name" value="LIPID-A-DISACCHARIDE SYNTHASE"/>
    <property type="match status" value="1"/>
</dbReference>
<evidence type="ECO:0000256" key="10">
    <source>
        <dbReference type="ARBA" id="ARBA00048975"/>
    </source>
</evidence>
<keyword evidence="8 12" id="KW-0808">Transferase</keyword>
<dbReference type="Proteomes" id="UP000252147">
    <property type="component" value="Unassembled WGS sequence"/>
</dbReference>
<dbReference type="PANTHER" id="PTHR30372:SF4">
    <property type="entry name" value="LIPID-A-DISACCHARIDE SYNTHASE, MITOCHONDRIAL-RELATED"/>
    <property type="match status" value="1"/>
</dbReference>
<dbReference type="GO" id="GO:0009245">
    <property type="term" value="P:lipid A biosynthetic process"/>
    <property type="evidence" value="ECO:0007669"/>
    <property type="project" value="UniProtKB-UniRule"/>
</dbReference>
<protein>
    <recommendedName>
        <fullName evidence="4 11">Lipid-A-disaccharide synthase</fullName>
        <ecNumber evidence="3 11">2.4.1.182</ecNumber>
    </recommendedName>
</protein>
<dbReference type="GO" id="GO:0005543">
    <property type="term" value="F:phospholipid binding"/>
    <property type="evidence" value="ECO:0007669"/>
    <property type="project" value="TreeGrafter"/>
</dbReference>
<comment type="caution">
    <text evidence="12">The sequence shown here is derived from an EMBL/GenBank/DDBJ whole genome shotgun (WGS) entry which is preliminary data.</text>
</comment>
<evidence type="ECO:0000256" key="2">
    <source>
        <dbReference type="ARBA" id="ARBA00007868"/>
    </source>
</evidence>
<comment type="function">
    <text evidence="1">Condensation of UDP-2,3-diacylglucosamine and 2,3-diacylglucosamine-1-phosphate to form lipid A disaccharide, a precursor of lipid A, a phosphorylated glycolipid that anchors the lipopolysaccharide to the outer membrane of the cell.</text>
</comment>
<organism evidence="12 13">
    <name type="scientific">SAR86 cluster bacterium</name>
    <dbReference type="NCBI Taxonomy" id="2030880"/>
    <lineage>
        <taxon>Bacteria</taxon>
        <taxon>Pseudomonadati</taxon>
        <taxon>Pseudomonadota</taxon>
        <taxon>Gammaproteobacteria</taxon>
        <taxon>SAR86 cluster</taxon>
    </lineage>
</organism>
<evidence type="ECO:0000256" key="11">
    <source>
        <dbReference type="NCBIfam" id="TIGR00215"/>
    </source>
</evidence>